<evidence type="ECO:0000256" key="10">
    <source>
        <dbReference type="ARBA" id="ARBA00023136"/>
    </source>
</evidence>
<evidence type="ECO:0000256" key="9">
    <source>
        <dbReference type="ARBA" id="ARBA00022989"/>
    </source>
</evidence>
<evidence type="ECO:0000313" key="16">
    <source>
        <dbReference type="EMBL" id="NVL09543.1"/>
    </source>
</evidence>
<evidence type="ECO:0000256" key="14">
    <source>
        <dbReference type="SAM" id="Phobius"/>
    </source>
</evidence>
<evidence type="ECO:0000256" key="7">
    <source>
        <dbReference type="ARBA" id="ARBA00022692"/>
    </source>
</evidence>
<dbReference type="GO" id="GO:0016746">
    <property type="term" value="F:acyltransferase activity"/>
    <property type="evidence" value="ECO:0007669"/>
    <property type="project" value="UniProtKB-KW"/>
</dbReference>
<evidence type="ECO:0000256" key="6">
    <source>
        <dbReference type="ARBA" id="ARBA00022679"/>
    </source>
</evidence>
<dbReference type="GO" id="GO:0005886">
    <property type="term" value="C:plasma membrane"/>
    <property type="evidence" value="ECO:0007669"/>
    <property type="project" value="UniProtKB-SubCell"/>
</dbReference>
<dbReference type="InterPro" id="IPR004299">
    <property type="entry name" value="MBOAT_fam"/>
</dbReference>
<dbReference type="PANTHER" id="PTHR13285">
    <property type="entry name" value="ACYLTRANSFERASE"/>
    <property type="match status" value="1"/>
</dbReference>
<dbReference type="AlphaFoldDB" id="A0A939LIM7"/>
<keyword evidence="7 14" id="KW-0812">Transmembrane</keyword>
<dbReference type="GO" id="GO:0042121">
    <property type="term" value="P:alginic acid biosynthetic process"/>
    <property type="evidence" value="ECO:0007669"/>
    <property type="project" value="UniProtKB-KW"/>
</dbReference>
<feature type="transmembrane region" description="Helical" evidence="14">
    <location>
        <begin position="71"/>
        <end position="92"/>
    </location>
</feature>
<keyword evidence="11 13" id="KW-0012">Acyltransferase</keyword>
<reference evidence="16" key="1">
    <citation type="submission" date="2020-06" db="EMBL/GenBank/DDBJ databases">
        <title>Whole Genome Sequence of Bradyrhizobium sp. Strain 66S1MB.</title>
        <authorList>
            <person name="Bromfield E."/>
            <person name="Cloutier S."/>
        </authorList>
    </citation>
    <scope>NUCLEOTIDE SEQUENCE</scope>
    <source>
        <strain evidence="16">66S1MB</strain>
    </source>
</reference>
<evidence type="ECO:0000256" key="5">
    <source>
        <dbReference type="ARBA" id="ARBA00022475"/>
    </source>
</evidence>
<evidence type="ECO:0000256" key="8">
    <source>
        <dbReference type="ARBA" id="ARBA00022841"/>
    </source>
</evidence>
<keyword evidence="8" id="KW-0016">Alginate biosynthesis</keyword>
<dbReference type="Proteomes" id="UP000692816">
    <property type="component" value="Unassembled WGS sequence"/>
</dbReference>
<dbReference type="InterPro" id="IPR024194">
    <property type="entry name" value="Ac/AlaTfrase_AlgI/DltB"/>
</dbReference>
<evidence type="ECO:0000256" key="11">
    <source>
        <dbReference type="ARBA" id="ARBA00023315"/>
    </source>
</evidence>
<evidence type="ECO:0000256" key="1">
    <source>
        <dbReference type="ARBA" id="ARBA00004651"/>
    </source>
</evidence>
<dbReference type="RefSeq" id="WP_176532899.1">
    <property type="nucleotide sequence ID" value="NZ_CP088022.1"/>
</dbReference>
<keyword evidence="10 13" id="KW-0472">Membrane</keyword>
<keyword evidence="9 14" id="KW-1133">Transmembrane helix</keyword>
<dbReference type="Pfam" id="PF03062">
    <property type="entry name" value="MBOAT"/>
    <property type="match status" value="1"/>
</dbReference>
<comment type="caution">
    <text evidence="16">The sequence shown here is derived from an EMBL/GenBank/DDBJ whole genome shotgun (WGS) entry which is preliminary data.</text>
</comment>
<reference evidence="15" key="2">
    <citation type="journal article" date="2021" name="Int. J. Syst. Evol. Microbiol.">
        <title>Bradyrhizobium septentrionale sp. nov. (sv. septentrionale) and Bradyrhizobium quebecense sp. nov. (sv. septentrionale) associated with legumes native to Canada possess rearranged symbiosis genes and numerous insertion sequences.</title>
        <authorList>
            <person name="Bromfield E.S.P."/>
            <person name="Cloutier S."/>
        </authorList>
    </citation>
    <scope>NUCLEOTIDE SEQUENCE</scope>
    <source>
        <strain evidence="15">12S5</strain>
    </source>
</reference>
<feature type="transmembrane region" description="Helical" evidence="14">
    <location>
        <begin position="215"/>
        <end position="239"/>
    </location>
</feature>
<feature type="transmembrane region" description="Helical" evidence="14">
    <location>
        <begin position="137"/>
        <end position="155"/>
    </location>
</feature>
<evidence type="ECO:0000256" key="4">
    <source>
        <dbReference type="ARBA" id="ARBA00016084"/>
    </source>
</evidence>
<feature type="transmembrane region" description="Helical" evidence="14">
    <location>
        <begin position="299"/>
        <end position="316"/>
    </location>
</feature>
<comment type="subcellular location">
    <subcellularLocation>
        <location evidence="1">Cell membrane</location>
        <topology evidence="1">Multi-pass membrane protein</topology>
    </subcellularLocation>
</comment>
<feature type="transmembrane region" description="Helical" evidence="14">
    <location>
        <begin position="38"/>
        <end position="64"/>
    </location>
</feature>
<gene>
    <name evidence="16" type="ORF">HU230_27925</name>
    <name evidence="15" type="ORF">J4P68_30165</name>
</gene>
<comment type="similarity">
    <text evidence="3 13">Belongs to the membrane-bound acyltransferase family.</text>
</comment>
<dbReference type="EMBL" id="JAGEPA010000001">
    <property type="protein sequence ID" value="MBO1433521.1"/>
    <property type="molecule type" value="Genomic_DNA"/>
</dbReference>
<protein>
    <recommendedName>
        <fullName evidence="4">Probable alginate O-acetylase AlgI</fullName>
    </recommendedName>
    <alternativeName>
        <fullName evidence="12">Alginate biosynthesis protein AlgI</fullName>
    </alternativeName>
</protein>
<feature type="transmembrane region" description="Helical" evidence="14">
    <location>
        <begin position="322"/>
        <end position="339"/>
    </location>
</feature>
<comment type="pathway">
    <text evidence="2">Glycan biosynthesis; alginate biosynthesis.</text>
</comment>
<evidence type="ECO:0000256" key="3">
    <source>
        <dbReference type="ARBA" id="ARBA00010323"/>
    </source>
</evidence>
<keyword evidence="5 13" id="KW-1003">Cell membrane</keyword>
<evidence type="ECO:0000256" key="13">
    <source>
        <dbReference type="PIRNR" id="PIRNR016636"/>
    </source>
</evidence>
<dbReference type="PANTHER" id="PTHR13285:SF23">
    <property type="entry name" value="TEICHOIC ACID D-ALANYLTRANSFERASE"/>
    <property type="match status" value="1"/>
</dbReference>
<dbReference type="EMBL" id="JABWSX010000001">
    <property type="protein sequence ID" value="NVL09543.1"/>
    <property type="molecule type" value="Genomic_DNA"/>
</dbReference>
<feature type="transmembrane region" description="Helical" evidence="14">
    <location>
        <begin position="112"/>
        <end position="130"/>
    </location>
</feature>
<keyword evidence="6 13" id="KW-0808">Transferase</keyword>
<proteinExistence type="inferred from homology"/>
<evidence type="ECO:0000256" key="2">
    <source>
        <dbReference type="ARBA" id="ARBA00005182"/>
    </source>
</evidence>
<sequence>MALNSFSFILITFAAILACRLCAPRLMRELVVLLLSLYFLATFITEWDQLALLAAFLAIVYLLGVSKAANASFWSIATSFLIVALFWSALFLLKDPNLLGAVNPFHAHPVKLIGISYIVFRAITFVLEVAPGDRLSPLTFLNYMIFFPTLLAGPIERFHRFNETTEQPVPLEPASFDALNRVLNGFIKKFVIADNFMDLGIFSMMPHANDLSTPVLWIGAISTLALLYLDFVGYCDIVIGVSALMGFRIVENFNAPFASRNLQEFWGRWHMSLGSVIQDYVFSPLSKAVFVNIPREKQMYAIASIYVVTMVLVAMWHGTTIGFLIFGILQGAVLFAIQIRREFARARAKASGVRYAASQTALSLWTGRISTYAFVSLTMIWWQGSLPDAIMTYQRLVGWH</sequence>
<keyword evidence="17" id="KW-1185">Reference proteome</keyword>
<name>A0A939LIM7_9BRAD</name>
<accession>A0A939LIM7</accession>
<organism evidence="16">
    <name type="scientific">Bradyrhizobium quebecense</name>
    <dbReference type="NCBI Taxonomy" id="2748629"/>
    <lineage>
        <taxon>Bacteria</taxon>
        <taxon>Pseudomonadati</taxon>
        <taxon>Pseudomonadota</taxon>
        <taxon>Alphaproteobacteria</taxon>
        <taxon>Hyphomicrobiales</taxon>
        <taxon>Nitrobacteraceae</taxon>
        <taxon>Bradyrhizobium</taxon>
    </lineage>
</organism>
<dbReference type="InterPro" id="IPR051085">
    <property type="entry name" value="MB_O-acyltransferase"/>
</dbReference>
<evidence type="ECO:0000256" key="12">
    <source>
        <dbReference type="ARBA" id="ARBA00031030"/>
    </source>
</evidence>
<evidence type="ECO:0000313" key="17">
    <source>
        <dbReference type="Proteomes" id="UP000692816"/>
    </source>
</evidence>
<dbReference type="PIRSF" id="PIRSF016636">
    <property type="entry name" value="AlgI_DltB"/>
    <property type="match status" value="1"/>
</dbReference>
<evidence type="ECO:0000313" key="15">
    <source>
        <dbReference type="EMBL" id="MBO1433521.1"/>
    </source>
</evidence>
<feature type="transmembrane region" description="Helical" evidence="14">
    <location>
        <begin position="360"/>
        <end position="382"/>
    </location>
</feature>